<evidence type="ECO:0000313" key="3">
    <source>
        <dbReference type="EMBL" id="NHO39380.1"/>
    </source>
</evidence>
<dbReference type="EMBL" id="WOTE01000003">
    <property type="protein sequence ID" value="NHO39380.1"/>
    <property type="molecule type" value="Genomic_DNA"/>
</dbReference>
<reference evidence="4" key="1">
    <citation type="submission" date="2014-09" db="EMBL/GenBank/DDBJ databases">
        <authorList>
            <person name="Illeghems K.G."/>
        </authorList>
    </citation>
    <scope>NUCLEOTIDE SEQUENCE [LARGE SCALE GENOMIC DNA]</scope>
    <source>
        <strain evidence="4">LMG 23848T</strain>
    </source>
</reference>
<proteinExistence type="predicted"/>
<dbReference type="AlphaFoldDB" id="A0A0U5F1D3"/>
<dbReference type="Proteomes" id="UP000068250">
    <property type="component" value="Chromosome I"/>
</dbReference>
<dbReference type="PATRIC" id="fig|431306.5.peg.775"/>
<keyword evidence="1" id="KW-0732">Signal</keyword>
<dbReference type="Pfam" id="PF11948">
    <property type="entry name" value="DUF3465"/>
    <property type="match status" value="1"/>
</dbReference>
<accession>A0A0U5F1D3</accession>
<reference evidence="3 5" key="3">
    <citation type="journal article" date="2020" name="Int. J. Syst. Evol. Microbiol.">
        <title>Novel acetic acid bacteria from cider fermentations: Acetobacter conturbans sp. nov. and Acetobacter fallax sp. nov.</title>
        <authorList>
            <person name="Sombolestani A.S."/>
            <person name="Cleenwerck I."/>
            <person name="Cnockaert M."/>
            <person name="Borremans W."/>
            <person name="Wieme A.D."/>
            <person name="De Vuyst L."/>
            <person name="Vandamme P."/>
        </authorList>
    </citation>
    <scope>NUCLEOTIDE SEQUENCE [LARGE SCALE GENOMIC DNA]</scope>
    <source>
        <strain evidence="3 5">LMG 23848</strain>
    </source>
</reference>
<feature type="chain" id="PRO_5006856500" evidence="1">
    <location>
        <begin position="30"/>
        <end position="167"/>
    </location>
</feature>
<dbReference type="InterPro" id="IPR021856">
    <property type="entry name" value="DUF3465"/>
</dbReference>
<organism evidence="2 4">
    <name type="scientific">Acetobacter ghanensis</name>
    <dbReference type="NCBI Taxonomy" id="431306"/>
    <lineage>
        <taxon>Bacteria</taxon>
        <taxon>Pseudomonadati</taxon>
        <taxon>Pseudomonadota</taxon>
        <taxon>Alphaproteobacteria</taxon>
        <taxon>Acetobacterales</taxon>
        <taxon>Acetobacteraceae</taxon>
        <taxon>Acetobacter</taxon>
    </lineage>
</organism>
<sequence length="167" mass="18538">MLRFKNRAALLALCTGLSLPTLFLHPAQARYRTHDNTQTATVPSSCDNQDFLSKQQAFESGGSKKDVPVHICGTVLAISPKAKKTRSGRHGYFYVTVAPNVSIRIVTNLDEMQTPAWPWVAKGDAVEVVGRYYYDSPRKQGVDWTHHGTGRSWGVPGYVIVNGKQYD</sequence>
<evidence type="ECO:0000313" key="5">
    <source>
        <dbReference type="Proteomes" id="UP000657200"/>
    </source>
</evidence>
<protein>
    <submittedName>
        <fullName evidence="3">DUF3465 domain-containing protein</fullName>
    </submittedName>
</protein>
<keyword evidence="5" id="KW-1185">Reference proteome</keyword>
<dbReference type="OrthoDB" id="7268072at2"/>
<evidence type="ECO:0000313" key="2">
    <source>
        <dbReference type="EMBL" id="CEF54463.1"/>
    </source>
</evidence>
<gene>
    <name evidence="2" type="ORF">AGA_794</name>
    <name evidence="3" type="ORF">GOB80_06715</name>
</gene>
<dbReference type="Proteomes" id="UP000657200">
    <property type="component" value="Unassembled WGS sequence"/>
</dbReference>
<dbReference type="EMBL" id="LN609302">
    <property type="protein sequence ID" value="CEF54463.1"/>
    <property type="molecule type" value="Genomic_DNA"/>
</dbReference>
<name>A0A0U5F1D3_9PROT</name>
<dbReference type="RefSeq" id="WP_059023043.1">
    <property type="nucleotide sequence ID" value="NZ_LN609302.1"/>
</dbReference>
<feature type="signal peptide" evidence="1">
    <location>
        <begin position="1"/>
        <end position="29"/>
    </location>
</feature>
<evidence type="ECO:0000256" key="1">
    <source>
        <dbReference type="SAM" id="SignalP"/>
    </source>
</evidence>
<evidence type="ECO:0000313" key="4">
    <source>
        <dbReference type="Proteomes" id="UP000068250"/>
    </source>
</evidence>
<reference evidence="2" key="2">
    <citation type="submission" date="2014-09" db="EMBL/GenBank/DDBJ databases">
        <authorList>
            <person name="Magalhaes I.L.F."/>
            <person name="Oliveira U."/>
            <person name="Santos F.R."/>
            <person name="Vidigal T.H.D.A."/>
            <person name="Brescovit A.D."/>
            <person name="Santos A.J."/>
        </authorList>
    </citation>
    <scope>NUCLEOTIDE SEQUENCE</scope>
    <source>
        <strain evidence="2">LMG 23848T</strain>
    </source>
</reference>